<dbReference type="PIRSF" id="PIRSF007663">
    <property type="entry name" value="UCP007663"/>
    <property type="match status" value="1"/>
</dbReference>
<dbReference type="InterPro" id="IPR012341">
    <property type="entry name" value="6hp_glycosidase-like_sf"/>
</dbReference>
<dbReference type="Gene3D" id="1.50.10.10">
    <property type="match status" value="1"/>
</dbReference>
<dbReference type="InterPro" id="IPR054363">
    <property type="entry name" value="GH95_cat"/>
</dbReference>
<feature type="signal peptide" evidence="1">
    <location>
        <begin position="1"/>
        <end position="23"/>
    </location>
</feature>
<organism evidence="5 6">
    <name type="scientific">Olivibacter domesticus</name>
    <name type="common">Pseudosphingobacterium domesticum</name>
    <dbReference type="NCBI Taxonomy" id="407022"/>
    <lineage>
        <taxon>Bacteria</taxon>
        <taxon>Pseudomonadati</taxon>
        <taxon>Bacteroidota</taxon>
        <taxon>Sphingobacteriia</taxon>
        <taxon>Sphingobacteriales</taxon>
        <taxon>Sphingobacteriaceae</taxon>
        <taxon>Olivibacter</taxon>
    </lineage>
</organism>
<evidence type="ECO:0000313" key="6">
    <source>
        <dbReference type="Proteomes" id="UP000199421"/>
    </source>
</evidence>
<dbReference type="GO" id="GO:0005975">
    <property type="term" value="P:carbohydrate metabolic process"/>
    <property type="evidence" value="ECO:0007669"/>
    <property type="project" value="InterPro"/>
</dbReference>
<reference evidence="6" key="1">
    <citation type="submission" date="2016-10" db="EMBL/GenBank/DDBJ databases">
        <authorList>
            <person name="Varghese N."/>
            <person name="Submissions S."/>
        </authorList>
    </citation>
    <scope>NUCLEOTIDE SEQUENCE [LARGE SCALE GENOMIC DNA]</scope>
    <source>
        <strain evidence="6">DSM 18733</strain>
    </source>
</reference>
<feature type="chain" id="PRO_5011485733" evidence="1">
    <location>
        <begin position="24"/>
        <end position="808"/>
    </location>
</feature>
<dbReference type="PANTHER" id="PTHR31084:SF0">
    <property type="entry name" value="ALPHA-L-FUCOSIDASE 2"/>
    <property type="match status" value="1"/>
</dbReference>
<evidence type="ECO:0000259" key="2">
    <source>
        <dbReference type="Pfam" id="PF14498"/>
    </source>
</evidence>
<dbReference type="InterPro" id="IPR049053">
    <property type="entry name" value="AFCA-like_C"/>
</dbReference>
<feature type="domain" description="Alpha fucosidase A-like C-terminal" evidence="3">
    <location>
        <begin position="726"/>
        <end position="791"/>
    </location>
</feature>
<dbReference type="Proteomes" id="UP000199421">
    <property type="component" value="Unassembled WGS sequence"/>
</dbReference>
<name>A0A1H7M8X6_OLID1</name>
<dbReference type="STRING" id="407022.SAMN05661044_01909"/>
<dbReference type="Pfam" id="PF22124">
    <property type="entry name" value="Glyco_hydro_95_cat"/>
    <property type="match status" value="1"/>
</dbReference>
<dbReference type="InterPro" id="IPR016518">
    <property type="entry name" value="Alpha-L-fucosidase"/>
</dbReference>
<accession>A0A1H7M8X6</accession>
<sequence length="808" mass="91947">MTVNQPCWYFFFFLIFITFQSKASTDQNSYYGMYMEQAATDWHNALPAGSGDVGAMLYGNISDETVMLNHKRYFYRKNHLNKQVPNFSINLLVMRKMMAEGKYKEAEDFYLDKIKKSGYATSSTGEFQPGFDLKIKQRSKDVPQKYRRQLDFETGEASVSWQEGATNFDRSLFVSRTDDAIVLRLSASERQGLTVNFALQPHDLKDAYNKGVLTAPEKIGLTFSPAVASPEGYIFIKASRNDDGQAFGMVVRIVAENGNMQVVKSPGHDDMLQVTKADNIVVLMKMFYEGNAQNQFNQLKQSLAFMKTDYDALLQEHTKIHKELFQRVRLDLAAGKDRLLSNEQLLKDAKIRGMSTALAERMFNYGRYLLIASTNPNGLPANLQGVWNGLYSPPWQGSFFLNENLQMNYWQALQGNMPELLLSVFNLIEGAMPDFRTNARQYFGTRGILFPIRMIPGYGLKTKALTQDVNWTGGAGWIAQFYYDYWLYTGDEVFLKERAIPFMKEVALFYEDFVQEDAQGKLMMMPSDSPENIAGGQKGQASINATIDFAIMKEVLNNLLEACQYLNIEQEHVVKWKEMLAKIPPYQVNEDGAIREWMHPDFKDNYHHRHQSHIYPLFPGLEISKTNDEELLKAFKTAVDKRLVVGLSSQTGWSLAHMANIYARLQNSESLWECLNLLLQHKTGENLFTYHDDYIPTETSALKWPPFQIDANLGFSAAMIEALLFSNNHMIKLLPALPKSLHTGQISGVKSRGGYEVDISWENGSLKELTIVSTLGRPTQLIYGDKKISLTLGKGEKMKFDGNLEVVR</sequence>
<evidence type="ECO:0000256" key="1">
    <source>
        <dbReference type="SAM" id="SignalP"/>
    </source>
</evidence>
<dbReference type="Pfam" id="PF14498">
    <property type="entry name" value="Glyco_hyd_65N_2"/>
    <property type="match status" value="1"/>
</dbReference>
<dbReference type="OrthoDB" id="9802600at2"/>
<feature type="domain" description="Glycosyl hydrolase family 95 catalytic" evidence="4">
    <location>
        <begin position="310"/>
        <end position="723"/>
    </location>
</feature>
<dbReference type="RefSeq" id="WP_093322748.1">
    <property type="nucleotide sequence ID" value="NZ_FOAF01000001.1"/>
</dbReference>
<dbReference type="PANTHER" id="PTHR31084">
    <property type="entry name" value="ALPHA-L-FUCOSIDASE 2"/>
    <property type="match status" value="1"/>
</dbReference>
<dbReference type="AlphaFoldDB" id="A0A1H7M8X6"/>
<dbReference type="Pfam" id="PF21307">
    <property type="entry name" value="Glyco_hydro_95_C"/>
    <property type="match status" value="1"/>
</dbReference>
<feature type="domain" description="Glycosyl hydrolase family 95 N-terminal" evidence="2">
    <location>
        <begin position="35"/>
        <end position="285"/>
    </location>
</feature>
<dbReference type="SUPFAM" id="SSF48208">
    <property type="entry name" value="Six-hairpin glycosidases"/>
    <property type="match status" value="1"/>
</dbReference>
<dbReference type="InterPro" id="IPR027414">
    <property type="entry name" value="GH95_N_dom"/>
</dbReference>
<dbReference type="EMBL" id="FOAF01000001">
    <property type="protein sequence ID" value="SEL07623.1"/>
    <property type="molecule type" value="Genomic_DNA"/>
</dbReference>
<dbReference type="InterPro" id="IPR008928">
    <property type="entry name" value="6-hairpin_glycosidase_sf"/>
</dbReference>
<keyword evidence="1" id="KW-0732">Signal</keyword>
<proteinExistence type="predicted"/>
<evidence type="ECO:0000259" key="4">
    <source>
        <dbReference type="Pfam" id="PF22124"/>
    </source>
</evidence>
<evidence type="ECO:0000259" key="3">
    <source>
        <dbReference type="Pfam" id="PF21307"/>
    </source>
</evidence>
<protein>
    <submittedName>
        <fullName evidence="5">Alpha-L-fucosidase 2</fullName>
    </submittedName>
</protein>
<gene>
    <name evidence="5" type="ORF">SAMN05661044_01909</name>
</gene>
<evidence type="ECO:0000313" key="5">
    <source>
        <dbReference type="EMBL" id="SEL07623.1"/>
    </source>
</evidence>
<keyword evidence="6" id="KW-1185">Reference proteome</keyword>
<dbReference type="GO" id="GO:0004560">
    <property type="term" value="F:alpha-L-fucosidase activity"/>
    <property type="evidence" value="ECO:0007669"/>
    <property type="project" value="InterPro"/>
</dbReference>